<feature type="non-terminal residue" evidence="1">
    <location>
        <position position="1"/>
    </location>
</feature>
<keyword evidence="2" id="KW-1185">Reference proteome</keyword>
<evidence type="ECO:0000313" key="2">
    <source>
        <dbReference type="Proteomes" id="UP000624243"/>
    </source>
</evidence>
<sequence>ITLVDHFPPQPIYDNGAWYEVFNGLFKHSTPARYDHSTLLDIRAEALQSHIEALDFHTLYKATLDTYWREQLADYRLSCKLNFIAACNKQVAEGSLSDAARMLAWRAAELIPQGKGLRLSTLSIYGYASTDLLYINDAGSGLTLLYAPGNSSPLLEFASEDLLKDWVGQQCKGADTR</sequence>
<proteinExistence type="predicted"/>
<keyword evidence="1" id="KW-0328">Glycosyltransferase</keyword>
<accession>A0ACC5UVD2</accession>
<dbReference type="EMBL" id="JABWSB020000040">
    <property type="protein sequence ID" value="MBV4518414.1"/>
    <property type="molecule type" value="Genomic_DNA"/>
</dbReference>
<name>A0ACC5UVD2_9PSED</name>
<comment type="caution">
    <text evidence="1">The sequence shown here is derived from an EMBL/GenBank/DDBJ whole genome shotgun (WGS) entry which is preliminary data.</text>
</comment>
<dbReference type="Proteomes" id="UP000624243">
    <property type="component" value="Unassembled WGS sequence"/>
</dbReference>
<evidence type="ECO:0000313" key="1">
    <source>
        <dbReference type="EMBL" id="MBV4518414.1"/>
    </source>
</evidence>
<reference evidence="1 2" key="1">
    <citation type="journal article" date="2020" name="Microorganisms">
        <title>Reliable Identification of Environmental Pseudomonas Isolates Using the rpoD Gene.</title>
        <authorList>
            <consortium name="The Broad Institute Genome Sequencing Platform"/>
            <person name="Girard L."/>
            <person name="Lood C."/>
            <person name="Rokni-Zadeh H."/>
            <person name="van Noort V."/>
            <person name="Lavigne R."/>
            <person name="De Mot R."/>
        </authorList>
    </citation>
    <scope>NUCLEOTIDE SEQUENCE [LARGE SCALE GENOMIC DNA]</scope>
    <source>
        <strain evidence="1 2">RW1P2</strain>
    </source>
</reference>
<keyword evidence="1" id="KW-0808">Transferase</keyword>
<protein>
    <submittedName>
        <fullName evidence="1">Mannosyltransferase</fullName>
    </submittedName>
</protein>
<gene>
    <name evidence="1" type="ORF">HU758_024945</name>
</gene>
<feature type="non-terminal residue" evidence="1">
    <location>
        <position position="177"/>
    </location>
</feature>
<organism evidence="1 2">
    <name type="scientific">Pseudomonas kurunegalensis</name>
    <dbReference type="NCBI Taxonomy" id="485880"/>
    <lineage>
        <taxon>Bacteria</taxon>
        <taxon>Pseudomonadati</taxon>
        <taxon>Pseudomonadota</taxon>
        <taxon>Gammaproteobacteria</taxon>
        <taxon>Pseudomonadales</taxon>
        <taxon>Pseudomonadaceae</taxon>
        <taxon>Pseudomonas</taxon>
    </lineage>
</organism>